<dbReference type="GO" id="GO:0051879">
    <property type="term" value="F:Hsp90 protein binding"/>
    <property type="evidence" value="ECO:0007669"/>
    <property type="project" value="InterPro"/>
</dbReference>
<reference evidence="4 5" key="1">
    <citation type="submission" date="2020-08" db="EMBL/GenBank/DDBJ databases">
        <authorList>
            <person name="Koutsovoulos G."/>
            <person name="Danchin GJ E."/>
        </authorList>
    </citation>
    <scope>NUCLEOTIDE SEQUENCE [LARGE SCALE GENOMIC DNA]</scope>
</reference>
<feature type="compositionally biased region" description="Basic and acidic residues" evidence="2">
    <location>
        <begin position="179"/>
        <end position="199"/>
    </location>
</feature>
<dbReference type="GO" id="GO:0051131">
    <property type="term" value="P:chaperone-mediated protein complex assembly"/>
    <property type="evidence" value="ECO:0007669"/>
    <property type="project" value="TreeGrafter"/>
</dbReference>
<feature type="region of interest" description="Disordered" evidence="2">
    <location>
        <begin position="142"/>
        <end position="199"/>
    </location>
</feature>
<dbReference type="GO" id="GO:0006457">
    <property type="term" value="P:protein folding"/>
    <property type="evidence" value="ECO:0007669"/>
    <property type="project" value="TreeGrafter"/>
</dbReference>
<evidence type="ECO:0000256" key="2">
    <source>
        <dbReference type="SAM" id="MobiDB-lite"/>
    </source>
</evidence>
<evidence type="ECO:0000313" key="5">
    <source>
        <dbReference type="Proteomes" id="UP000580250"/>
    </source>
</evidence>
<feature type="domain" description="CS" evidence="3">
    <location>
        <begin position="4"/>
        <end position="90"/>
    </location>
</feature>
<dbReference type="GO" id="GO:0005634">
    <property type="term" value="C:nucleus"/>
    <property type="evidence" value="ECO:0007669"/>
    <property type="project" value="TreeGrafter"/>
</dbReference>
<dbReference type="InterPro" id="IPR045250">
    <property type="entry name" value="p23-like"/>
</dbReference>
<dbReference type="InterPro" id="IPR007052">
    <property type="entry name" value="CS_dom"/>
</dbReference>
<accession>A0A6V7V6F2</accession>
<evidence type="ECO:0000256" key="1">
    <source>
        <dbReference type="ARBA" id="ARBA00025733"/>
    </source>
</evidence>
<protein>
    <recommendedName>
        <fullName evidence="3">CS domain-containing protein</fullName>
    </recommendedName>
</protein>
<dbReference type="GO" id="GO:0051087">
    <property type="term" value="F:protein-folding chaperone binding"/>
    <property type="evidence" value="ECO:0007669"/>
    <property type="project" value="TreeGrafter"/>
</dbReference>
<name>A0A6V7V6F2_MELEN</name>
<organism evidence="4 5">
    <name type="scientific">Meloidogyne enterolobii</name>
    <name type="common">Root-knot nematode worm</name>
    <name type="synonym">Meloidogyne mayaguensis</name>
    <dbReference type="NCBI Taxonomy" id="390850"/>
    <lineage>
        <taxon>Eukaryota</taxon>
        <taxon>Metazoa</taxon>
        <taxon>Ecdysozoa</taxon>
        <taxon>Nematoda</taxon>
        <taxon>Chromadorea</taxon>
        <taxon>Rhabditida</taxon>
        <taxon>Tylenchina</taxon>
        <taxon>Tylenchomorpha</taxon>
        <taxon>Tylenchoidea</taxon>
        <taxon>Meloidogynidae</taxon>
        <taxon>Meloidogyninae</taxon>
        <taxon>Meloidogyne</taxon>
    </lineage>
</organism>
<dbReference type="PANTHER" id="PTHR22932:SF1">
    <property type="entry name" value="CO-CHAPERONE PROTEIN DAF-41"/>
    <property type="match status" value="1"/>
</dbReference>
<dbReference type="InterPro" id="IPR008978">
    <property type="entry name" value="HSP20-like_chaperone"/>
</dbReference>
<evidence type="ECO:0000259" key="3">
    <source>
        <dbReference type="PROSITE" id="PS51203"/>
    </source>
</evidence>
<comment type="similarity">
    <text evidence="1">Belongs to the p23/wos2 family.</text>
</comment>
<sequence length="199" mass="22829">MTSIKHPSILWAQRVNQIFLTIEDGNLKINELVCEEDKFKIVGEKGGEKYEADLVLYGKLKGAERKKVDTSRRLELVIPKEKEEWWPRLLKMPGKVPWIKVDFNKWKDEDEVSDYEDEGITAPMDFSKFMPVNGGGGRGFGMPGGEGFDDLEGMGGEEEEEDYFENNEGEELKEDEIDEEKKCGECSSEEKKMEETSKE</sequence>
<dbReference type="SUPFAM" id="SSF49764">
    <property type="entry name" value="HSP20-like chaperones"/>
    <property type="match status" value="1"/>
</dbReference>
<dbReference type="CDD" id="cd06465">
    <property type="entry name" value="p23_hB-ind1_like"/>
    <property type="match status" value="1"/>
</dbReference>
<dbReference type="PROSITE" id="PS51203">
    <property type="entry name" value="CS"/>
    <property type="match status" value="1"/>
</dbReference>
<gene>
    <name evidence="4" type="ORF">MENT_LOCUS21899</name>
</gene>
<dbReference type="OrthoDB" id="1564555at2759"/>
<dbReference type="GO" id="GO:0005829">
    <property type="term" value="C:cytosol"/>
    <property type="evidence" value="ECO:0007669"/>
    <property type="project" value="TreeGrafter"/>
</dbReference>
<evidence type="ECO:0000313" key="4">
    <source>
        <dbReference type="EMBL" id="CAD2170489.1"/>
    </source>
</evidence>
<feature type="compositionally biased region" description="Acidic residues" evidence="2">
    <location>
        <begin position="147"/>
        <end position="178"/>
    </location>
</feature>
<dbReference type="Gene3D" id="2.60.40.790">
    <property type="match status" value="1"/>
</dbReference>
<dbReference type="PANTHER" id="PTHR22932">
    <property type="entry name" value="TELOMERASE-BINDING PROTEIN P23 HSP90 CO-CHAPERONE"/>
    <property type="match status" value="1"/>
</dbReference>
<proteinExistence type="inferred from homology"/>
<dbReference type="Proteomes" id="UP000580250">
    <property type="component" value="Unassembled WGS sequence"/>
</dbReference>
<dbReference type="AlphaFoldDB" id="A0A6V7V6F2"/>
<comment type="caution">
    <text evidence="4">The sequence shown here is derived from an EMBL/GenBank/DDBJ whole genome shotgun (WGS) entry which is preliminary data.</text>
</comment>
<dbReference type="EMBL" id="CAJEWN010000169">
    <property type="protein sequence ID" value="CAD2170489.1"/>
    <property type="molecule type" value="Genomic_DNA"/>
</dbReference>